<evidence type="ECO:0000313" key="3">
    <source>
        <dbReference type="Proteomes" id="UP000324800"/>
    </source>
</evidence>
<dbReference type="EMBL" id="SNRW01012170">
    <property type="protein sequence ID" value="KAA6374178.1"/>
    <property type="molecule type" value="Genomic_DNA"/>
</dbReference>
<accession>A0A5J4UUU3</accession>
<gene>
    <name evidence="2" type="ORF">EZS28_030295</name>
</gene>
<dbReference type="AlphaFoldDB" id="A0A5J4UUU3"/>
<name>A0A5J4UUU3_9EUKA</name>
<organism evidence="2 3">
    <name type="scientific">Streblomastix strix</name>
    <dbReference type="NCBI Taxonomy" id="222440"/>
    <lineage>
        <taxon>Eukaryota</taxon>
        <taxon>Metamonada</taxon>
        <taxon>Preaxostyla</taxon>
        <taxon>Oxymonadida</taxon>
        <taxon>Streblomastigidae</taxon>
        <taxon>Streblomastix</taxon>
    </lineage>
</organism>
<feature type="compositionally biased region" description="Gly residues" evidence="1">
    <location>
        <begin position="371"/>
        <end position="381"/>
    </location>
</feature>
<proteinExistence type="predicted"/>
<evidence type="ECO:0000313" key="2">
    <source>
        <dbReference type="EMBL" id="KAA6374178.1"/>
    </source>
</evidence>
<protein>
    <submittedName>
        <fullName evidence="2">Uncharacterized protein</fullName>
    </submittedName>
</protein>
<reference evidence="2 3" key="1">
    <citation type="submission" date="2019-03" db="EMBL/GenBank/DDBJ databases">
        <title>Single cell metagenomics reveals metabolic interactions within the superorganism composed of flagellate Streblomastix strix and complex community of Bacteroidetes bacteria on its surface.</title>
        <authorList>
            <person name="Treitli S.C."/>
            <person name="Kolisko M."/>
            <person name="Husnik F."/>
            <person name="Keeling P."/>
            <person name="Hampl V."/>
        </authorList>
    </citation>
    <scope>NUCLEOTIDE SEQUENCE [LARGE SCALE GENOMIC DNA]</scope>
    <source>
        <strain evidence="2">ST1C</strain>
    </source>
</reference>
<feature type="non-terminal residue" evidence="2">
    <location>
        <position position="540"/>
    </location>
</feature>
<sequence>MPPPKGQSKKGTIQDLLQKKGIQIDGDTPLDEHTVELLANQGILPNSYRFPPGHAVKIKDRRIEIGTGMRKETQNQNNLYKSLEHQTRMQPRPRPFSSNPTMKDKTYLYDQNKRVNQQWGIDLRHNRMGNNSGNNNASSFYNPNVNTTYLQSLHPASTVANDVSPLSPPPVGSNLQQTQPSVPINEKYQQLQHTNKLEYDDADMYRTCKIESVKGQDGNGFDWHATEYNSTIGNIHTVQDRYALERDELLRQASIVLKKDNPLETWKTQIENLKKQKEEEQYLKTCGEEGMKGIKKTQKVKHLARGGFGCTVSTEKCPGDMDDDYWRGGLGYNLRAGVDIQGKIGDFGDALYHNKSKRGMSGSGSGQYGYGAGGSGSGQGNGADDYASQWVGAGQQQQRPSSAGADLGGLDKSGRARQLAGMYVGNEDGKHEIPKQPSLFDYSGNGRVRDTRGWYMNKPLSALTQIEILEMHKSELQRIKEFNDKYGFETAPKLEPIPNMDPQFCRLCLGWSEILPYPNLCSMCYKRAKIMREGVLRDQK</sequence>
<comment type="caution">
    <text evidence="2">The sequence shown here is derived from an EMBL/GenBank/DDBJ whole genome shotgun (WGS) entry which is preliminary data.</text>
</comment>
<dbReference type="Proteomes" id="UP000324800">
    <property type="component" value="Unassembled WGS sequence"/>
</dbReference>
<evidence type="ECO:0000256" key="1">
    <source>
        <dbReference type="SAM" id="MobiDB-lite"/>
    </source>
</evidence>
<feature type="region of interest" description="Disordered" evidence="1">
    <location>
        <begin position="371"/>
        <end position="410"/>
    </location>
</feature>